<sequence length="87" mass="9521">MNILASSGVDMPIDKLLKLLIRIMEVAEVSNNQPFTSAEVYRATPYEDAINAFGSNCMNGGKEEAIRRVDAIDHQAHAITTTNLEKG</sequence>
<keyword evidence="2" id="KW-1185">Reference proteome</keyword>
<name>A0A834ILI4_RHYFE</name>
<evidence type="ECO:0000313" key="2">
    <source>
        <dbReference type="Proteomes" id="UP000625711"/>
    </source>
</evidence>
<dbReference type="EMBL" id="JAACXV010000276">
    <property type="protein sequence ID" value="KAF7280743.1"/>
    <property type="molecule type" value="Genomic_DNA"/>
</dbReference>
<protein>
    <submittedName>
        <fullName evidence="1">Uncharacterized protein</fullName>
    </submittedName>
</protein>
<gene>
    <name evidence="1" type="ORF">GWI33_005525</name>
</gene>
<proteinExistence type="predicted"/>
<comment type="caution">
    <text evidence="1">The sequence shown here is derived from an EMBL/GenBank/DDBJ whole genome shotgun (WGS) entry which is preliminary data.</text>
</comment>
<evidence type="ECO:0000313" key="1">
    <source>
        <dbReference type="EMBL" id="KAF7280743.1"/>
    </source>
</evidence>
<reference evidence="1" key="1">
    <citation type="submission" date="2020-08" db="EMBL/GenBank/DDBJ databases">
        <title>Genome sequencing and assembly of the red palm weevil Rhynchophorus ferrugineus.</title>
        <authorList>
            <person name="Dias G.B."/>
            <person name="Bergman C.M."/>
            <person name="Manee M."/>
        </authorList>
    </citation>
    <scope>NUCLEOTIDE SEQUENCE</scope>
    <source>
        <strain evidence="1">AA-2017</strain>
        <tissue evidence="1">Whole larva</tissue>
    </source>
</reference>
<accession>A0A834ILI4</accession>
<organism evidence="1 2">
    <name type="scientific">Rhynchophorus ferrugineus</name>
    <name type="common">Red palm weevil</name>
    <name type="synonym">Curculio ferrugineus</name>
    <dbReference type="NCBI Taxonomy" id="354439"/>
    <lineage>
        <taxon>Eukaryota</taxon>
        <taxon>Metazoa</taxon>
        <taxon>Ecdysozoa</taxon>
        <taxon>Arthropoda</taxon>
        <taxon>Hexapoda</taxon>
        <taxon>Insecta</taxon>
        <taxon>Pterygota</taxon>
        <taxon>Neoptera</taxon>
        <taxon>Endopterygota</taxon>
        <taxon>Coleoptera</taxon>
        <taxon>Polyphaga</taxon>
        <taxon>Cucujiformia</taxon>
        <taxon>Curculionidae</taxon>
        <taxon>Dryophthorinae</taxon>
        <taxon>Rhynchophorus</taxon>
    </lineage>
</organism>
<dbReference type="AlphaFoldDB" id="A0A834ILI4"/>
<dbReference type="Proteomes" id="UP000625711">
    <property type="component" value="Unassembled WGS sequence"/>
</dbReference>